<feature type="compositionally biased region" description="Low complexity" evidence="1">
    <location>
        <begin position="168"/>
        <end position="190"/>
    </location>
</feature>
<reference evidence="3" key="1">
    <citation type="submission" date="2022-08" db="EMBL/GenBank/DDBJ databases">
        <authorList>
            <person name="Kim S.-J."/>
        </authorList>
    </citation>
    <scope>NUCLEOTIDE SEQUENCE</scope>
    <source>
        <strain evidence="3">KJ</strain>
    </source>
</reference>
<keyword evidence="2" id="KW-0812">Transmembrane</keyword>
<dbReference type="RefSeq" id="WP_315697740.1">
    <property type="nucleotide sequence ID" value="NZ_JANSLM010000029.1"/>
</dbReference>
<comment type="caution">
    <text evidence="3">The sequence shown here is derived from an EMBL/GenBank/DDBJ whole genome shotgun (WGS) entry which is preliminary data.</text>
</comment>
<keyword evidence="2" id="KW-0472">Membrane</keyword>
<protein>
    <submittedName>
        <fullName evidence="3">Uncharacterized protein</fullName>
    </submittedName>
</protein>
<keyword evidence="2" id="KW-1133">Transmembrane helix</keyword>
<gene>
    <name evidence="3" type="ORF">ParKJ_40975</name>
</gene>
<organism evidence="3 4">
    <name type="scientific">Paraburkholderia fungorum</name>
    <dbReference type="NCBI Taxonomy" id="134537"/>
    <lineage>
        <taxon>Bacteria</taxon>
        <taxon>Pseudomonadati</taxon>
        <taxon>Pseudomonadota</taxon>
        <taxon>Betaproteobacteria</taxon>
        <taxon>Burkholderiales</taxon>
        <taxon>Burkholderiaceae</taxon>
        <taxon>Paraburkholderia</taxon>
    </lineage>
</organism>
<dbReference type="Proteomes" id="UP001246473">
    <property type="component" value="Unassembled WGS sequence"/>
</dbReference>
<feature type="transmembrane region" description="Helical" evidence="2">
    <location>
        <begin position="59"/>
        <end position="80"/>
    </location>
</feature>
<name>A0AAP5QHG9_9BURK</name>
<dbReference type="AlphaFoldDB" id="A0AAP5QHG9"/>
<accession>A0AAP5QHG9</accession>
<sequence>MDIREIQALHAQYTAQPVIIDLSSHTAAMPMLPAPERSASGLLPPRALLSKMRSAGRPALLALAIAAIAGAGGVSAARIWQAMHATAHVPHDAQTPGRPAPAVAPQPASADMPVNAAPPRPLTSGDLDTALTGGRTPLSHVDPKALTAPTPVVVAPAHDSQPAAVTQAAASPIRATRAPAAAAQTPPQASEPDATQPVQRQDPALTTRVAANTAPNPASQAESAQPAATRPALRPIHHIKPHREPAPSVAHDAPAAPPAQPTAPAAKSGDVQLF</sequence>
<evidence type="ECO:0000313" key="3">
    <source>
        <dbReference type="EMBL" id="MDT8843775.1"/>
    </source>
</evidence>
<feature type="region of interest" description="Disordered" evidence="1">
    <location>
        <begin position="158"/>
        <end position="201"/>
    </location>
</feature>
<feature type="region of interest" description="Disordered" evidence="1">
    <location>
        <begin position="213"/>
        <end position="274"/>
    </location>
</feature>
<evidence type="ECO:0000256" key="1">
    <source>
        <dbReference type="SAM" id="MobiDB-lite"/>
    </source>
</evidence>
<feature type="compositionally biased region" description="Low complexity" evidence="1">
    <location>
        <begin position="214"/>
        <end position="228"/>
    </location>
</feature>
<dbReference type="EMBL" id="JANSLM010000029">
    <property type="protein sequence ID" value="MDT8843775.1"/>
    <property type="molecule type" value="Genomic_DNA"/>
</dbReference>
<evidence type="ECO:0000313" key="4">
    <source>
        <dbReference type="Proteomes" id="UP001246473"/>
    </source>
</evidence>
<evidence type="ECO:0000256" key="2">
    <source>
        <dbReference type="SAM" id="Phobius"/>
    </source>
</evidence>
<feature type="region of interest" description="Disordered" evidence="1">
    <location>
        <begin position="88"/>
        <end position="144"/>
    </location>
</feature>
<proteinExistence type="predicted"/>